<reference evidence="3" key="2">
    <citation type="submission" date="2025-08" db="UniProtKB">
        <authorList>
            <consortium name="Ensembl"/>
        </authorList>
    </citation>
    <scope>IDENTIFICATION</scope>
</reference>
<dbReference type="PANTHER" id="PTHR48051">
    <property type="match status" value="1"/>
</dbReference>
<dbReference type="KEGG" id="chx:102190802"/>
<keyword evidence="1" id="KW-0433">Leucine-rich repeat</keyword>
<dbReference type="PANTHER" id="PTHR48051:SF1">
    <property type="entry name" value="RAS SUPPRESSOR PROTEIN 1"/>
    <property type="match status" value="1"/>
</dbReference>
<accession>A0A452EXM9</accession>
<proteinExistence type="predicted"/>
<dbReference type="Proteomes" id="UP000291000">
    <property type="component" value="Chromosome 14"/>
</dbReference>
<dbReference type="GeneID" id="102190802"/>
<protein>
    <submittedName>
        <fullName evidence="3">Leucine rich repeat containing 69</fullName>
    </submittedName>
</protein>
<organism evidence="3 4">
    <name type="scientific">Capra hircus</name>
    <name type="common">Goat</name>
    <dbReference type="NCBI Taxonomy" id="9925"/>
    <lineage>
        <taxon>Eukaryota</taxon>
        <taxon>Metazoa</taxon>
        <taxon>Chordata</taxon>
        <taxon>Craniata</taxon>
        <taxon>Vertebrata</taxon>
        <taxon>Euteleostomi</taxon>
        <taxon>Mammalia</taxon>
        <taxon>Eutheria</taxon>
        <taxon>Laurasiatheria</taxon>
        <taxon>Artiodactyla</taxon>
        <taxon>Ruminantia</taxon>
        <taxon>Pecora</taxon>
        <taxon>Bovidae</taxon>
        <taxon>Caprinae</taxon>
        <taxon>Capra</taxon>
    </lineage>
</organism>
<dbReference type="SMART" id="SM00369">
    <property type="entry name" value="LRR_TYP"/>
    <property type="match status" value="8"/>
</dbReference>
<dbReference type="CTD" id="100130742"/>
<gene>
    <name evidence="3" type="primary">LRRC69</name>
</gene>
<dbReference type="Gene3D" id="3.80.10.10">
    <property type="entry name" value="Ribonuclease Inhibitor"/>
    <property type="match status" value="2"/>
</dbReference>
<reference evidence="3 4" key="1">
    <citation type="submission" date="2016-04" db="EMBL/GenBank/DDBJ databases">
        <title>Polished mammalian reference genomes with single-molecule sequencing and chromosome conformation capture applied to the Capra hircus genome.</title>
        <authorList>
            <person name="Bickhart D.M."/>
            <person name="Koren S."/>
            <person name="Rosen B."/>
            <person name="Hastie A."/>
            <person name="Liachko I."/>
            <person name="Sullivan S.T."/>
            <person name="Burton J."/>
            <person name="Sayre B.L."/>
            <person name="Huson H.J."/>
            <person name="Lee J."/>
            <person name="Lam E."/>
            <person name="Kelley C.M."/>
            <person name="Hutchison J.L."/>
            <person name="Zhou Y."/>
            <person name="Sun J."/>
            <person name="Crisa A."/>
            <person name="Schwartz J.C."/>
            <person name="Hammond J.A."/>
            <person name="Schroeder S.G."/>
            <person name="Liu G.E."/>
            <person name="Dunham M."/>
            <person name="Shendure J."/>
            <person name="Sonstegard T.S."/>
            <person name="Phillippy A.M."/>
            <person name="Van Tassell C.P."/>
            <person name="Smith T.P."/>
        </authorList>
    </citation>
    <scope>NUCLEOTIDE SEQUENCE [LARGE SCALE GENOMIC DNA]</scope>
</reference>
<dbReference type="InterPro" id="IPR050216">
    <property type="entry name" value="LRR_domain-containing"/>
</dbReference>
<dbReference type="SUPFAM" id="SSF52058">
    <property type="entry name" value="L domain-like"/>
    <property type="match status" value="1"/>
</dbReference>
<dbReference type="STRING" id="9925.ENSCHIP00000016816"/>
<keyword evidence="2" id="KW-0677">Repeat</keyword>
<dbReference type="OMA" id="CFNKSGH"/>
<keyword evidence="4" id="KW-1185">Reference proteome</keyword>
<dbReference type="Ensembl" id="ENSCHIT00000024625.1">
    <property type="protein sequence ID" value="ENSCHIP00000016816.1"/>
    <property type="gene ID" value="ENSCHIG00000016924.1"/>
</dbReference>
<dbReference type="PROSITE" id="PS51450">
    <property type="entry name" value="LRR"/>
    <property type="match status" value="3"/>
</dbReference>
<dbReference type="GO" id="GO:0005737">
    <property type="term" value="C:cytoplasm"/>
    <property type="evidence" value="ECO:0007669"/>
    <property type="project" value="TreeGrafter"/>
</dbReference>
<dbReference type="InterPro" id="IPR003591">
    <property type="entry name" value="Leu-rich_rpt_typical-subtyp"/>
</dbReference>
<dbReference type="InterPro" id="IPR001611">
    <property type="entry name" value="Leu-rich_rpt"/>
</dbReference>
<dbReference type="Pfam" id="PF13855">
    <property type="entry name" value="LRR_8"/>
    <property type="match status" value="2"/>
</dbReference>
<dbReference type="InterPro" id="IPR032675">
    <property type="entry name" value="LRR_dom_sf"/>
</dbReference>
<dbReference type="Bgee" id="ENSCHIG00000016924">
    <property type="expression patterns" value="Expressed in longissimus thoracis muscle and 16 other cell types or tissues"/>
</dbReference>
<evidence type="ECO:0000313" key="4">
    <source>
        <dbReference type="Proteomes" id="UP000291000"/>
    </source>
</evidence>
<evidence type="ECO:0000256" key="1">
    <source>
        <dbReference type="ARBA" id="ARBA00022614"/>
    </source>
</evidence>
<evidence type="ECO:0000313" key="3">
    <source>
        <dbReference type="Ensembl" id="ENSCHIP00000016816.1"/>
    </source>
</evidence>
<dbReference type="OrthoDB" id="660555at2759"/>
<dbReference type="GeneTree" id="ENSGT00940000164066"/>
<dbReference type="Pfam" id="PF00560">
    <property type="entry name" value="LRR_1"/>
    <property type="match status" value="1"/>
</dbReference>
<name>A0A452EXM9_CAPHI</name>
<dbReference type="RefSeq" id="XP_005689306.2">
    <property type="nucleotide sequence ID" value="XM_005689249.3"/>
</dbReference>
<dbReference type="SMART" id="SM00364">
    <property type="entry name" value="LRR_BAC"/>
    <property type="match status" value="6"/>
</dbReference>
<reference evidence="3" key="3">
    <citation type="submission" date="2025-09" db="UniProtKB">
        <authorList>
            <consortium name="Ensembl"/>
        </authorList>
    </citation>
    <scope>IDENTIFICATION</scope>
</reference>
<sequence>MAERLLIRALKGGKNTKIITLNGKNITKMPSVLEKLPGLKTLYLQNNQISKVCPEISNLTQLTALNLGNNLLEEVPQEMKYLTSLKKLHLFRNKIHRFAPGVCDGLQSLILLNLNNNQLTWIPQEISRLKNLRCLSINHNQLASIPRELCFLENLSELQLNYNQLVCIPKEIKFLKKLQKLLLARNNIKSLPEGLCDLFNLRILDVAGNVIQMFPSGFQDLKLKEFYCEGNPLFLKWQVSAIKQEDVWSLQEITSRFIMNQLAEKNPFLMKAIKWYPQVRSIISQGRKCAICGKFFLTIWLECVEFFPPSKNWKISRNLQLVPLRILICSYKCFYQRNHNIFGIAQR</sequence>
<dbReference type="AlphaFoldDB" id="A0A452EXM9"/>
<dbReference type="EMBL" id="LWLT01000011">
    <property type="status" value="NOT_ANNOTATED_CDS"/>
    <property type="molecule type" value="Genomic_DNA"/>
</dbReference>
<evidence type="ECO:0000256" key="2">
    <source>
        <dbReference type="ARBA" id="ARBA00022737"/>
    </source>
</evidence>